<dbReference type="PANTHER" id="PTHR45339">
    <property type="entry name" value="HYBRID SIGNAL TRANSDUCTION HISTIDINE KINASE J"/>
    <property type="match status" value="1"/>
</dbReference>
<dbReference type="GO" id="GO:0005524">
    <property type="term" value="F:ATP binding"/>
    <property type="evidence" value="ECO:0007669"/>
    <property type="project" value="UniProtKB-KW"/>
</dbReference>
<evidence type="ECO:0000313" key="22">
    <source>
        <dbReference type="EMBL" id="MBE6093319.1"/>
    </source>
</evidence>
<proteinExistence type="inferred from homology"/>
<evidence type="ECO:0000256" key="15">
    <source>
        <dbReference type="PROSITE-ProRule" id="PRU00110"/>
    </source>
</evidence>
<dbReference type="Pfam" id="PF01627">
    <property type="entry name" value="Hpt"/>
    <property type="match status" value="1"/>
</dbReference>
<dbReference type="SUPFAM" id="SSF47226">
    <property type="entry name" value="Histidine-containing phosphotransfer domain, HPT domain"/>
    <property type="match status" value="1"/>
</dbReference>
<dbReference type="CDD" id="cd16922">
    <property type="entry name" value="HATPase_EvgS-ArcB-TorS-like"/>
    <property type="match status" value="1"/>
</dbReference>
<feature type="transmembrane region" description="Helical" evidence="18">
    <location>
        <begin position="6"/>
        <end position="25"/>
    </location>
</feature>
<dbReference type="PANTHER" id="PTHR45339:SF1">
    <property type="entry name" value="HYBRID SIGNAL TRANSDUCTION HISTIDINE KINASE J"/>
    <property type="match status" value="1"/>
</dbReference>
<evidence type="ECO:0000256" key="3">
    <source>
        <dbReference type="ARBA" id="ARBA00006402"/>
    </source>
</evidence>
<dbReference type="SUPFAM" id="SSF52172">
    <property type="entry name" value="CheY-like"/>
    <property type="match status" value="1"/>
</dbReference>
<dbReference type="Pfam" id="PF00512">
    <property type="entry name" value="HisKA"/>
    <property type="match status" value="1"/>
</dbReference>
<evidence type="ECO:0000256" key="4">
    <source>
        <dbReference type="ARBA" id="ARBA00012438"/>
    </source>
</evidence>
<dbReference type="EMBL" id="SVBY01000072">
    <property type="protein sequence ID" value="MBE6093319.1"/>
    <property type="molecule type" value="Genomic_DNA"/>
</dbReference>
<feature type="modified residue" description="4-aspartylphosphate" evidence="16">
    <location>
        <position position="617"/>
    </location>
</feature>
<dbReference type="SMART" id="SM00387">
    <property type="entry name" value="HATPase_c"/>
    <property type="match status" value="1"/>
</dbReference>
<dbReference type="CDD" id="cd00082">
    <property type="entry name" value="HisKA"/>
    <property type="match status" value="1"/>
</dbReference>
<keyword evidence="7 18" id="KW-0812">Transmembrane</keyword>
<dbReference type="Gene3D" id="3.40.50.2300">
    <property type="match status" value="1"/>
</dbReference>
<reference evidence="22" key="1">
    <citation type="submission" date="2019-04" db="EMBL/GenBank/DDBJ databases">
        <title>Evolution of Biomass-Degrading Anaerobic Consortia Revealed by Metagenomics.</title>
        <authorList>
            <person name="Peng X."/>
        </authorList>
    </citation>
    <scope>NUCLEOTIDE SEQUENCE</scope>
    <source>
        <strain evidence="22">SIG240</strain>
    </source>
</reference>
<keyword evidence="11 18" id="KW-1133">Transmembrane helix</keyword>
<dbReference type="InterPro" id="IPR008207">
    <property type="entry name" value="Sig_transdc_His_kin_Hpt_dom"/>
</dbReference>
<evidence type="ECO:0000256" key="10">
    <source>
        <dbReference type="ARBA" id="ARBA00022840"/>
    </source>
</evidence>
<evidence type="ECO:0000256" key="11">
    <source>
        <dbReference type="ARBA" id="ARBA00022989"/>
    </source>
</evidence>
<keyword evidence="5" id="KW-1003">Cell membrane</keyword>
<dbReference type="Gene3D" id="1.20.120.160">
    <property type="entry name" value="HPT domain"/>
    <property type="match status" value="1"/>
</dbReference>
<dbReference type="Pfam" id="PF00072">
    <property type="entry name" value="Response_reg"/>
    <property type="match status" value="1"/>
</dbReference>
<evidence type="ECO:0000256" key="9">
    <source>
        <dbReference type="ARBA" id="ARBA00022777"/>
    </source>
</evidence>
<keyword evidence="12" id="KW-0902">Two-component regulatory system</keyword>
<dbReference type="EC" id="2.7.13.3" evidence="4"/>
<evidence type="ECO:0000259" key="21">
    <source>
        <dbReference type="PROSITE" id="PS50894"/>
    </source>
</evidence>
<dbReference type="GO" id="GO:0005886">
    <property type="term" value="C:plasma membrane"/>
    <property type="evidence" value="ECO:0007669"/>
    <property type="project" value="UniProtKB-SubCell"/>
</dbReference>
<dbReference type="InterPro" id="IPR036890">
    <property type="entry name" value="HATPase_C_sf"/>
</dbReference>
<feature type="modified residue" description="Phosphohistidine" evidence="15">
    <location>
        <position position="776"/>
    </location>
</feature>
<evidence type="ECO:0000256" key="1">
    <source>
        <dbReference type="ARBA" id="ARBA00000085"/>
    </source>
</evidence>
<comment type="similarity">
    <text evidence="3">In the N-terminal section; belongs to the phytochrome family.</text>
</comment>
<dbReference type="CDD" id="cd17546">
    <property type="entry name" value="REC_hyHK_CKI1_RcsC-like"/>
    <property type="match status" value="1"/>
</dbReference>
<comment type="catalytic activity">
    <reaction evidence="1">
        <text>ATP + protein L-histidine = ADP + protein N-phospho-L-histidine.</text>
        <dbReference type="EC" id="2.7.13.3"/>
    </reaction>
</comment>
<dbReference type="SUPFAM" id="SSF47384">
    <property type="entry name" value="Homodimeric domain of signal transducing histidine kinase"/>
    <property type="match status" value="1"/>
</dbReference>
<evidence type="ECO:0000256" key="6">
    <source>
        <dbReference type="ARBA" id="ARBA00022553"/>
    </source>
</evidence>
<evidence type="ECO:0000259" key="19">
    <source>
        <dbReference type="PROSITE" id="PS50109"/>
    </source>
</evidence>
<evidence type="ECO:0000256" key="2">
    <source>
        <dbReference type="ARBA" id="ARBA00004651"/>
    </source>
</evidence>
<feature type="coiled-coil region" evidence="17">
    <location>
        <begin position="288"/>
        <end position="315"/>
    </location>
</feature>
<dbReference type="InterPro" id="IPR003661">
    <property type="entry name" value="HisK_dim/P_dom"/>
</dbReference>
<evidence type="ECO:0000256" key="7">
    <source>
        <dbReference type="ARBA" id="ARBA00022692"/>
    </source>
</evidence>
<dbReference type="PROSITE" id="PS50894">
    <property type="entry name" value="HPT"/>
    <property type="match status" value="1"/>
</dbReference>
<keyword evidence="9" id="KW-0808">Transferase</keyword>
<keyword evidence="8" id="KW-0547">Nucleotide-binding</keyword>
<evidence type="ECO:0000259" key="20">
    <source>
        <dbReference type="PROSITE" id="PS50110"/>
    </source>
</evidence>
<dbReference type="AlphaFoldDB" id="A0A927WTU3"/>
<evidence type="ECO:0000256" key="5">
    <source>
        <dbReference type="ARBA" id="ARBA00022475"/>
    </source>
</evidence>
<dbReference type="Pfam" id="PF02518">
    <property type="entry name" value="HATPase_c"/>
    <property type="match status" value="1"/>
</dbReference>
<dbReference type="InterPro" id="IPR011006">
    <property type="entry name" value="CheY-like_superfamily"/>
</dbReference>
<evidence type="ECO:0000256" key="14">
    <source>
        <dbReference type="ARBA" id="ARBA00074306"/>
    </source>
</evidence>
<comment type="caution">
    <text evidence="22">The sequence shown here is derived from an EMBL/GenBank/DDBJ whole genome shotgun (WGS) entry which is preliminary data.</text>
</comment>
<dbReference type="InterPro" id="IPR036097">
    <property type="entry name" value="HisK_dim/P_sf"/>
</dbReference>
<feature type="domain" description="Response regulatory" evidence="20">
    <location>
        <begin position="568"/>
        <end position="684"/>
    </location>
</feature>
<keyword evidence="17" id="KW-0175">Coiled coil</keyword>
<evidence type="ECO:0000256" key="8">
    <source>
        <dbReference type="ARBA" id="ARBA00022741"/>
    </source>
</evidence>
<sequence length="846" mass="94001">MNNRKKMVLTIMMTLLLIFLSGIFIQQRIVNMLNKAAELSVARQTEDISLLAGERFHRFITPLQTAAYHLSTHEQEKEAVLQMLTQQNPQGQAGLIDFQHHTTGRSLSTASFPRLQMAFHGNNVIDYNPDIGILLATPVFYGDNVRYVLYQVYPPEMLPKLFALSDYDAFTHVIIQYRDGTLAVPYENYTSNDTRFWADDTIQAGMQEVHERLKRNKAAAVYTEGAEGKFFVFGADLPQTDFSMIGYMPWSAVAGQITSIYQRVFFLFSLMLILFACLSIYLLMAQTSVAETEELRKARAEADAANQAKSQFLANMSHEIRTPLNAISGMNEMILRQKIPGEVRQYASNIKSATAALLTIINEILDFSKIESGHMEIVPTDYQLTTVLREVCTLVGLRAQAKNLQFKIHVDPYLPNYLHGDAGRLRQILINLLNNAIKYTPNGSVTLDISGHRSESTLHLHAAVTDTGIGIREEDKNRLFLVFERLDIERNRKIEGTGLGLAITHRLLTMMNGTIKVDSTYGEGSVFTIELPQGISSFDPIGVFNLDNQLVFEADLDKPASFIAPSARVLIVDDNDMNCFVASSLLKDTQVQTVIAHSGTEALDALQKQPFHVVLLDHMMPGMDGVETLHKAKELPNISNTRFIALTATAISGSREKFLAEGFDNYLSKPMTGAELAAMLERYLPAELLQKPIAGGAAAAKPAAAPTTQAKPAAPVEPPAAEALIDQELGLQYCNDMPALYNNVLALFCKQSDGNIAKLDDDLTTGNWKDYRINIHALKSTSLTIGCRSLNKQAKELEQAVKDYLADDAAPEQKQQALNYIQEHHADTMELYRQVVAEGSQQQPTT</sequence>
<dbReference type="Gene3D" id="1.10.287.130">
    <property type="match status" value="1"/>
</dbReference>
<dbReference type="InterPro" id="IPR001789">
    <property type="entry name" value="Sig_transdc_resp-reg_receiver"/>
</dbReference>
<organism evidence="22 23">
    <name type="scientific">Selenomonas ruminantium</name>
    <dbReference type="NCBI Taxonomy" id="971"/>
    <lineage>
        <taxon>Bacteria</taxon>
        <taxon>Bacillati</taxon>
        <taxon>Bacillota</taxon>
        <taxon>Negativicutes</taxon>
        <taxon>Selenomonadales</taxon>
        <taxon>Selenomonadaceae</taxon>
        <taxon>Selenomonas</taxon>
    </lineage>
</organism>
<name>A0A927WTU3_SELRU</name>
<dbReference type="FunFam" id="3.30.565.10:FF:000010">
    <property type="entry name" value="Sensor histidine kinase RcsC"/>
    <property type="match status" value="1"/>
</dbReference>
<feature type="transmembrane region" description="Helical" evidence="18">
    <location>
        <begin position="264"/>
        <end position="284"/>
    </location>
</feature>
<dbReference type="InterPro" id="IPR004358">
    <property type="entry name" value="Sig_transdc_His_kin-like_C"/>
</dbReference>
<keyword evidence="13 18" id="KW-0472">Membrane</keyword>
<dbReference type="SUPFAM" id="SSF55874">
    <property type="entry name" value="ATPase domain of HSP90 chaperone/DNA topoisomerase II/histidine kinase"/>
    <property type="match status" value="1"/>
</dbReference>
<dbReference type="Proteomes" id="UP000761380">
    <property type="component" value="Unassembled WGS sequence"/>
</dbReference>
<evidence type="ECO:0000256" key="17">
    <source>
        <dbReference type="SAM" id="Coils"/>
    </source>
</evidence>
<accession>A0A927WTU3</accession>
<dbReference type="InterPro" id="IPR036641">
    <property type="entry name" value="HPT_dom_sf"/>
</dbReference>
<dbReference type="InterPro" id="IPR005467">
    <property type="entry name" value="His_kinase_dom"/>
</dbReference>
<comment type="subcellular location">
    <subcellularLocation>
        <location evidence="2">Cell membrane</location>
        <topology evidence="2">Multi-pass membrane protein</topology>
    </subcellularLocation>
</comment>
<evidence type="ECO:0000256" key="16">
    <source>
        <dbReference type="PROSITE-ProRule" id="PRU00169"/>
    </source>
</evidence>
<gene>
    <name evidence="22" type="ORF">E7201_09175</name>
</gene>
<dbReference type="SMART" id="SM00388">
    <property type="entry name" value="HisKA"/>
    <property type="match status" value="1"/>
</dbReference>
<dbReference type="PROSITE" id="PS50110">
    <property type="entry name" value="RESPONSE_REGULATORY"/>
    <property type="match status" value="1"/>
</dbReference>
<evidence type="ECO:0000256" key="12">
    <source>
        <dbReference type="ARBA" id="ARBA00023012"/>
    </source>
</evidence>
<dbReference type="GO" id="GO:0000155">
    <property type="term" value="F:phosphorelay sensor kinase activity"/>
    <property type="evidence" value="ECO:0007669"/>
    <property type="project" value="InterPro"/>
</dbReference>
<evidence type="ECO:0000256" key="18">
    <source>
        <dbReference type="SAM" id="Phobius"/>
    </source>
</evidence>
<dbReference type="SMART" id="SM00448">
    <property type="entry name" value="REC"/>
    <property type="match status" value="1"/>
</dbReference>
<keyword evidence="10" id="KW-0067">ATP-binding</keyword>
<dbReference type="Gene3D" id="3.30.565.10">
    <property type="entry name" value="Histidine kinase-like ATPase, C-terminal domain"/>
    <property type="match status" value="1"/>
</dbReference>
<dbReference type="InterPro" id="IPR003594">
    <property type="entry name" value="HATPase_dom"/>
</dbReference>
<feature type="domain" description="Histidine kinase" evidence="19">
    <location>
        <begin position="315"/>
        <end position="535"/>
    </location>
</feature>
<dbReference type="PROSITE" id="PS50109">
    <property type="entry name" value="HIS_KIN"/>
    <property type="match status" value="1"/>
</dbReference>
<evidence type="ECO:0000256" key="13">
    <source>
        <dbReference type="ARBA" id="ARBA00023136"/>
    </source>
</evidence>
<keyword evidence="9" id="KW-0418">Kinase</keyword>
<dbReference type="PRINTS" id="PR00344">
    <property type="entry name" value="BCTRLSENSOR"/>
</dbReference>
<evidence type="ECO:0000313" key="23">
    <source>
        <dbReference type="Proteomes" id="UP000761380"/>
    </source>
</evidence>
<protein>
    <recommendedName>
        <fullName evidence="14">Circadian input-output histidine kinase CikA</fullName>
        <ecNumber evidence="4">2.7.13.3</ecNumber>
    </recommendedName>
</protein>
<feature type="domain" description="HPt" evidence="21">
    <location>
        <begin position="737"/>
        <end position="835"/>
    </location>
</feature>
<keyword evidence="6 16" id="KW-0597">Phosphoprotein</keyword>